<dbReference type="PROSITE" id="PS51125">
    <property type="entry name" value="NHL"/>
    <property type="match status" value="1"/>
</dbReference>
<keyword evidence="2" id="KW-0472">Membrane</keyword>
<dbReference type="Gene3D" id="2.120.10.30">
    <property type="entry name" value="TolB, C-terminal domain"/>
    <property type="match status" value="1"/>
</dbReference>
<evidence type="ECO:0000256" key="2">
    <source>
        <dbReference type="SAM" id="Phobius"/>
    </source>
</evidence>
<name>A0A6C0J6A7_9ZZZZ</name>
<keyword evidence="2" id="KW-0812">Transmembrane</keyword>
<dbReference type="InterPro" id="IPR011042">
    <property type="entry name" value="6-blade_b-propeller_TolB-like"/>
</dbReference>
<protein>
    <submittedName>
        <fullName evidence="3">Uncharacterized protein</fullName>
    </submittedName>
</protein>
<evidence type="ECO:0000313" key="3">
    <source>
        <dbReference type="EMBL" id="QHU01172.1"/>
    </source>
</evidence>
<proteinExistence type="predicted"/>
<keyword evidence="2" id="KW-1133">Transmembrane helix</keyword>
<feature type="transmembrane region" description="Helical" evidence="2">
    <location>
        <begin position="7"/>
        <end position="23"/>
    </location>
</feature>
<sequence>MNKQFKIFIVVSLILCFLIFLYFRRKKMKEHFECMKIDDSITCLKANEIDKAEINLFRKNQDSDYKDSNIKELSLYNFIDFTNESIITQNINCLTDYTEYTNTKQEKFKQLKYEDNKLLYKYDYIELNGELNGKLIGTTKKIISPGGVLFDKYNDEIIVFDIYRLRRYSYRDMKIKANEIPVLDATPLEILTQNDKDKIEFLQLLKSLKDETYFLSISITTEILPENSINKTLKNIRDKLEGLDETDIITIKYNGEETEETEETVKELLEKLKVLEEKFIKNKKYKDCINDLTDNKDDKKCSITYQNDLPQFDMGGNEGKGVEGMHYDDDQPPTIIHSSYLDNKMQPWMNSWNNVKMEGVFSPMITNNDRRMRIIRDSNFTYSDFGTPKGTDRGKIEGIKQESSIVEEKTQLFNKTIINPLTDFSGTSKKTNNFYIETFQNQLEYTELASKDSNNKVNYGYPSIELDSTGGDTVNSIGVYHIPDEMDTTGIGMELVKIEDGKIILVPDINNNRIQVFKIDKSEVEYFGQFGNLDYTSQRSLPLNDNNTKYEQIHDTEKHNSLPGCEKTCSFDTIGNYTGGRNKDFMNRKCLNWDNYKEATSVKTSQFDTNYGLNPDFGTVWTSNFNNNKDKFYGNKCKSLDGVDDKQPVCIVSAGGDAPAGSETILSQCFPNKDTDDAPDTSTPVKDQATCEDWLEDYTSKFGPIDNNVCLGDDGSLPGAPESDKCVFECDYKYSYRRANIHQRQTVFIGDKEVSRKRGHFYSLLDEYNRCKDGIQLEKDTKKPKFNDAEFINPHFLGVNSQACIGAKSKDGDCDRRDTRDTSGIDNCSIGYRKYLLKVIAATNNGQMFGQLFKPKSIAYDDVDEKYYVVDCYHHSVQCYELEDTKIKTESGEKLNFVSADKPINENHIFYYDSNFNTNKYTEYNKSEIYSLGLRQNLIYDNPGFDKFSRNLEDLHDMGAVKPTGKKTPYMEKVEEFEALALTIPTKINEIQKAENYKIFEAICDEILKLTDAGGARQIGISDLQGKLDILSNKFNAIYKDIGSLPLNIMNAAQKLQHKNFLNNEISNLNRLIARKMGNVTTELEAKAKTEKLQRSEGKIKKTRNNQVVDITDSSEWDSPEYLIDSKWNPKNDYREYPLGYWLNQIDHDTGWLDGDLGFSDHPGGGETIITLPKKTDGTIAIPKALIIQGRNYNHPLKYIQFMIDVEIEFSIDKTNWVQRHKLLTGINQNNLDTWTVINFTKPAPDKTLYVKIIMGAYHGHRTMRTGIKVQEKTFDTYWIAPDGKEINIDGTYVNASDNTSWVLEVPKLVLNPYDEKGNNPILSEGFSNMDDLSKEKGLSIISKAWGLKYADSVIRLNRWVSGISQWGNHVFKSEKQNNVSEYYQKINKTGDYFFNTELGGSGSAPGCGEFSYPSDIAITKNSYLGNETQLMFITDTGNNRVSIFKKYKLGDHIRFRFYRFLGDDEKETIKLVNPISVCVSSVSGNVFVLESNFYNNKMNYTTTSNDIPSQRIRVYYSDKTKQNYYYSHDIQLNGSKDKYADLNKVFGDNDKSVPRITKIRIDDRGILALTDINNDKVHLLKESIGENSNFEVKNIDDLALNKVVLQIEFDPYKSFKSYKDKESVPIINHDRIRFVIQRQRVCAFQDSDVVVSKEFKTKVMPLGENNKTIFDIEDIIQENTYDNCWVMDTDSSGVKYIDEDKDIDSQEKTRTATNRPNFNIDKQYNDKNELNNYEDWQGKSLAPNSSYLYKVFVYNYNYLIDTEKIGDKVVQTFPVYLNDGDVNPTSIMTDTESYISLGISYKHDSKKFNPICFTIMRRIHNRTADICTKNINCLKETKIQLFLPRESKIIFQTDSRPKFGRLKVFDIDKGGEFDDNLVEIEKGVEYGNNKYLIFYCCIGGDEKVGGVALPDAKSSGRDHIIDTFIMGDRLETVHNQVSYIVHIDLKKKPDNRVVLFKDNETTEDFIKYYKKNQDIENSTDLKRIVKLSYAKKLNNSYYYPGTLNYCDKGINNGNVYQPIEMNQTYEYIILVSNPFKVNPAVNSFYYTTKPEKPYIHSVKIEKEAMENDYEIVENQNVGKIMWYYPKNRSLYWPLSFLVLRKELSNNSNISPKLTYDIDFTLIGNPLKSDTLFRIMKKSLKLINNSDPTAVGTFKRRYNLGKQMDWKITIFGTPGIQVVLNKKNYIVGRDIGIEINTKFLDLEITLEGQNEITNIKCEETVIDAEVDVVEDDVLKDRSPIGSVQQNDKIRKKELKKLEDAKHKKEIKTAVEDFRKSDGPNFIFRLNDDYFGYYTNVVNAPKSGRSGALYNYIKDMTKEELLNIYDELSNEMKIYSGDVGLRMDGEGRTLRSGDKDMLIDKIRHFAFILRESQNREDKMMGIECNELNLDDIKIVTSNTGGTPTIKSLVCKSANPTPTFTDSAGTANTNLTGECENLGGTGYKGNPIITMKEKMTLGECCYILQNGSNELGQFIKDDDIQNGQEMGVCNIYKNYSIDNETTETNSTLLGKTKGIFTPKTNVESPPPSTGDEDEIIIPPGKSEWEIMKVIQSTKRTGESFQGSIKDESLFRPSLQPNMDDKQNIQTNFSFNPTIVSLASDPEKLGLSPSTSNIEFSSHEVMIPIPIGKRYAYKIGVYQSGFCMDSKEKKDYLGVETKDSLLGIGEIYSSEIEMGESIQDIVMDNKPPLIAENVFEEIIVEKPVIKFFEPKEGDSNSIVRLVGLKLDKLEYFSFRDVKVPILKKQERIIGNVKYQEYLFKPPSIKDLDRNCWQSLEKYKVLVWGYHHGHQIISSEGDTEKTKMFTYSSSGECEPVKK</sequence>
<dbReference type="EMBL" id="MN740335">
    <property type="protein sequence ID" value="QHU01172.1"/>
    <property type="molecule type" value="Genomic_DNA"/>
</dbReference>
<dbReference type="Gene3D" id="2.60.120.260">
    <property type="entry name" value="Galactose-binding domain-like"/>
    <property type="match status" value="1"/>
</dbReference>
<dbReference type="SUPFAM" id="SSF101898">
    <property type="entry name" value="NHL repeat"/>
    <property type="match status" value="1"/>
</dbReference>
<reference evidence="3" key="1">
    <citation type="journal article" date="2020" name="Nature">
        <title>Giant virus diversity and host interactions through global metagenomics.</title>
        <authorList>
            <person name="Schulz F."/>
            <person name="Roux S."/>
            <person name="Paez-Espino D."/>
            <person name="Jungbluth S."/>
            <person name="Walsh D.A."/>
            <person name="Denef V.J."/>
            <person name="McMahon K.D."/>
            <person name="Konstantinidis K.T."/>
            <person name="Eloe-Fadrosh E.A."/>
            <person name="Kyrpides N.C."/>
            <person name="Woyke T."/>
        </authorList>
    </citation>
    <scope>NUCLEOTIDE SEQUENCE</scope>
    <source>
        <strain evidence="3">GVMAG-M-3300025860-25</strain>
    </source>
</reference>
<organism evidence="3">
    <name type="scientific">viral metagenome</name>
    <dbReference type="NCBI Taxonomy" id="1070528"/>
    <lineage>
        <taxon>unclassified sequences</taxon>
        <taxon>metagenomes</taxon>
        <taxon>organismal metagenomes</taxon>
    </lineage>
</organism>
<dbReference type="InterPro" id="IPR001258">
    <property type="entry name" value="NHL_repeat"/>
</dbReference>
<accession>A0A6C0J6A7</accession>
<keyword evidence="1" id="KW-0677">Repeat</keyword>
<evidence type="ECO:0000256" key="1">
    <source>
        <dbReference type="ARBA" id="ARBA00022737"/>
    </source>
</evidence>